<sequence length="71" mass="7976">MAARHRQGRRTIAIIVTTALVAGLVMGFYAGSRYQLWHLQDACLDAGGRVSDDGVARCEIEREIEREFDPR</sequence>
<keyword evidence="1" id="KW-1133">Transmembrane helix</keyword>
<keyword evidence="1" id="KW-0472">Membrane</keyword>
<evidence type="ECO:0000256" key="1">
    <source>
        <dbReference type="SAM" id="Phobius"/>
    </source>
</evidence>
<protein>
    <submittedName>
        <fullName evidence="2">Uncharacterized protein</fullName>
    </submittedName>
</protein>
<dbReference type="RefSeq" id="WP_348816113.1">
    <property type="nucleotide sequence ID" value="NZ_CP098828.1"/>
</dbReference>
<feature type="transmembrane region" description="Helical" evidence="1">
    <location>
        <begin position="12"/>
        <end position="31"/>
    </location>
</feature>
<reference evidence="2" key="1">
    <citation type="submission" date="2022-06" db="EMBL/GenBank/DDBJ databases">
        <title>A novel DMS-producing enzyme.</title>
        <authorList>
            <person name="Zhang Y."/>
        </authorList>
    </citation>
    <scope>NUCLEOTIDE SEQUENCE</scope>
    <source>
        <strain evidence="2">H10-59</strain>
    </source>
</reference>
<gene>
    <name evidence="2" type="ORF">NFG57_09950</name>
</gene>
<organism evidence="2">
    <name type="scientific">Halomonas sp. H10-59</name>
    <dbReference type="NCBI Taxonomy" id="2950874"/>
    <lineage>
        <taxon>Bacteria</taxon>
        <taxon>Pseudomonadati</taxon>
        <taxon>Pseudomonadota</taxon>
        <taxon>Gammaproteobacteria</taxon>
        <taxon>Oceanospirillales</taxon>
        <taxon>Halomonadaceae</taxon>
        <taxon>Halomonas</taxon>
    </lineage>
</organism>
<dbReference type="AlphaFoldDB" id="A0AAU7KZV8"/>
<dbReference type="EMBL" id="CP098828">
    <property type="protein sequence ID" value="XBO77052.1"/>
    <property type="molecule type" value="Genomic_DNA"/>
</dbReference>
<name>A0AAU7KZV8_9GAMM</name>
<proteinExistence type="predicted"/>
<keyword evidence="1" id="KW-0812">Transmembrane</keyword>
<accession>A0AAU7KZV8</accession>
<evidence type="ECO:0000313" key="2">
    <source>
        <dbReference type="EMBL" id="XBO77052.1"/>
    </source>
</evidence>